<gene>
    <name evidence="1" type="ordered locus">Cyan7822_4525</name>
</gene>
<dbReference type="HOGENOM" id="CLU_3182738_0_0_3"/>
<dbReference type="EMBL" id="CP002198">
    <property type="protein sequence ID" value="ADN16435.1"/>
    <property type="molecule type" value="Genomic_DNA"/>
</dbReference>
<protein>
    <submittedName>
        <fullName evidence="1">Uncharacterized protein</fullName>
    </submittedName>
</protein>
<evidence type="ECO:0000313" key="2">
    <source>
        <dbReference type="Proteomes" id="UP000008206"/>
    </source>
</evidence>
<proteinExistence type="predicted"/>
<accession>E0UCX0</accession>
<dbReference type="KEGG" id="cyj:Cyan7822_4525"/>
<organism evidence="1 2">
    <name type="scientific">Gloeothece verrucosa (strain PCC 7822)</name>
    <name type="common">Cyanothece sp. (strain PCC 7822)</name>
    <dbReference type="NCBI Taxonomy" id="497965"/>
    <lineage>
        <taxon>Bacteria</taxon>
        <taxon>Bacillati</taxon>
        <taxon>Cyanobacteriota</taxon>
        <taxon>Cyanophyceae</taxon>
        <taxon>Oscillatoriophycideae</taxon>
        <taxon>Chroococcales</taxon>
        <taxon>Aphanothecaceae</taxon>
        <taxon>Gloeothece</taxon>
        <taxon>Gloeothece verrucosa</taxon>
    </lineage>
</organism>
<name>E0UCX0_GLOV7</name>
<sequence length="46" mass="5459">MIIISVDERWTTVRKFTKEEISKILQSLPKDFDSSIIFRLFQVVNS</sequence>
<keyword evidence="2" id="KW-1185">Reference proteome</keyword>
<evidence type="ECO:0000313" key="1">
    <source>
        <dbReference type="EMBL" id="ADN16435.1"/>
    </source>
</evidence>
<dbReference type="Proteomes" id="UP000008206">
    <property type="component" value="Chromosome"/>
</dbReference>
<reference evidence="2" key="1">
    <citation type="journal article" date="2011" name="MBio">
        <title>Novel metabolic attributes of the genus Cyanothece, comprising a group of unicellular nitrogen-fixing Cyanobacteria.</title>
        <authorList>
            <person name="Bandyopadhyay A."/>
            <person name="Elvitigala T."/>
            <person name="Welsh E."/>
            <person name="Stockel J."/>
            <person name="Liberton M."/>
            <person name="Min H."/>
            <person name="Sherman L.A."/>
            <person name="Pakrasi H.B."/>
        </authorList>
    </citation>
    <scope>NUCLEOTIDE SEQUENCE [LARGE SCALE GENOMIC DNA]</scope>
    <source>
        <strain evidence="2">PCC 7822</strain>
    </source>
</reference>
<dbReference type="AlphaFoldDB" id="E0UCX0"/>
<dbReference type="STRING" id="497965.Cyan7822_4525"/>